<organism evidence="1 2">
    <name type="scientific">Brassica carinata</name>
    <name type="common">Ethiopian mustard</name>
    <name type="synonym">Abyssinian cabbage</name>
    <dbReference type="NCBI Taxonomy" id="52824"/>
    <lineage>
        <taxon>Eukaryota</taxon>
        <taxon>Viridiplantae</taxon>
        <taxon>Streptophyta</taxon>
        <taxon>Embryophyta</taxon>
        <taxon>Tracheophyta</taxon>
        <taxon>Spermatophyta</taxon>
        <taxon>Magnoliopsida</taxon>
        <taxon>eudicotyledons</taxon>
        <taxon>Gunneridae</taxon>
        <taxon>Pentapetalae</taxon>
        <taxon>rosids</taxon>
        <taxon>malvids</taxon>
        <taxon>Brassicales</taxon>
        <taxon>Brassicaceae</taxon>
        <taxon>Brassiceae</taxon>
        <taxon>Brassica</taxon>
    </lineage>
</organism>
<proteinExistence type="predicted"/>
<sequence>MLSPFHKSVKSLDPHLTSVNAFPISGISNWPALTASKQVSKRLSKQTSRVPPSLSKASVVEISVAEEESLKDVSSEYTLVPQRWISHYEISTKSQNPEYMEDETPWKAALVLTMDTRSAFSSRARCL</sequence>
<name>A0A8X7V6T4_BRACI</name>
<protein>
    <submittedName>
        <fullName evidence="1">Uncharacterized protein</fullName>
    </submittedName>
</protein>
<comment type="caution">
    <text evidence="1">The sequence shown here is derived from an EMBL/GenBank/DDBJ whole genome shotgun (WGS) entry which is preliminary data.</text>
</comment>
<dbReference type="EMBL" id="JAAMPC010000007">
    <property type="protein sequence ID" value="KAG2301866.1"/>
    <property type="molecule type" value="Genomic_DNA"/>
</dbReference>
<evidence type="ECO:0000313" key="1">
    <source>
        <dbReference type="EMBL" id="KAG2301866.1"/>
    </source>
</evidence>
<accession>A0A8X7V6T4</accession>
<reference evidence="1 2" key="1">
    <citation type="submission" date="2020-02" db="EMBL/GenBank/DDBJ databases">
        <authorList>
            <person name="Ma Q."/>
            <person name="Huang Y."/>
            <person name="Song X."/>
            <person name="Pei D."/>
        </authorList>
    </citation>
    <scope>NUCLEOTIDE SEQUENCE [LARGE SCALE GENOMIC DNA]</scope>
    <source>
        <strain evidence="1">Sxm20200214</strain>
        <tissue evidence="1">Leaf</tissue>
    </source>
</reference>
<gene>
    <name evidence="1" type="ORF">Bca52824_030517</name>
</gene>
<evidence type="ECO:0000313" key="2">
    <source>
        <dbReference type="Proteomes" id="UP000886595"/>
    </source>
</evidence>
<dbReference type="Proteomes" id="UP000886595">
    <property type="component" value="Unassembled WGS sequence"/>
</dbReference>
<dbReference type="AlphaFoldDB" id="A0A8X7V6T4"/>
<keyword evidence="2" id="KW-1185">Reference proteome</keyword>